<feature type="compositionally biased region" description="Low complexity" evidence="1">
    <location>
        <begin position="12"/>
        <end position="23"/>
    </location>
</feature>
<evidence type="ECO:0000256" key="1">
    <source>
        <dbReference type="SAM" id="MobiDB-lite"/>
    </source>
</evidence>
<protein>
    <submittedName>
        <fullName evidence="2">Uncharacterized protein</fullName>
    </submittedName>
</protein>
<feature type="region of interest" description="Disordered" evidence="1">
    <location>
        <begin position="12"/>
        <end position="37"/>
    </location>
</feature>
<evidence type="ECO:0000313" key="3">
    <source>
        <dbReference type="Proteomes" id="UP001630127"/>
    </source>
</evidence>
<dbReference type="EMBL" id="JBJUIK010000014">
    <property type="protein sequence ID" value="KAL3504450.1"/>
    <property type="molecule type" value="Genomic_DNA"/>
</dbReference>
<evidence type="ECO:0000313" key="2">
    <source>
        <dbReference type="EMBL" id="KAL3504450.1"/>
    </source>
</evidence>
<gene>
    <name evidence="2" type="ORF">ACH5RR_034291</name>
</gene>
<keyword evidence="3" id="KW-1185">Reference proteome</keyword>
<organism evidence="2 3">
    <name type="scientific">Cinchona calisaya</name>
    <dbReference type="NCBI Taxonomy" id="153742"/>
    <lineage>
        <taxon>Eukaryota</taxon>
        <taxon>Viridiplantae</taxon>
        <taxon>Streptophyta</taxon>
        <taxon>Embryophyta</taxon>
        <taxon>Tracheophyta</taxon>
        <taxon>Spermatophyta</taxon>
        <taxon>Magnoliopsida</taxon>
        <taxon>eudicotyledons</taxon>
        <taxon>Gunneridae</taxon>
        <taxon>Pentapetalae</taxon>
        <taxon>asterids</taxon>
        <taxon>lamiids</taxon>
        <taxon>Gentianales</taxon>
        <taxon>Rubiaceae</taxon>
        <taxon>Cinchonoideae</taxon>
        <taxon>Cinchoneae</taxon>
        <taxon>Cinchona</taxon>
    </lineage>
</organism>
<dbReference type="AlphaFoldDB" id="A0ABD2YE31"/>
<sequence length="69" mass="7214">MNLEIVEVSESVESEPLTELPSEFDPSAIGVNTTSSPAHNRVGQKKVIIGVNQVLTLLATFGGGTIGYA</sequence>
<dbReference type="Proteomes" id="UP001630127">
    <property type="component" value="Unassembled WGS sequence"/>
</dbReference>
<proteinExistence type="predicted"/>
<comment type="caution">
    <text evidence="2">The sequence shown here is derived from an EMBL/GenBank/DDBJ whole genome shotgun (WGS) entry which is preliminary data.</text>
</comment>
<name>A0ABD2YE31_9GENT</name>
<accession>A0ABD2YE31</accession>
<reference evidence="2 3" key="1">
    <citation type="submission" date="2024-11" db="EMBL/GenBank/DDBJ databases">
        <title>A near-complete genome assembly of Cinchona calisaya.</title>
        <authorList>
            <person name="Lian D.C."/>
            <person name="Zhao X.W."/>
            <person name="Wei L."/>
        </authorList>
    </citation>
    <scope>NUCLEOTIDE SEQUENCE [LARGE SCALE GENOMIC DNA]</scope>
    <source>
        <tissue evidence="2">Nenye</tissue>
    </source>
</reference>